<evidence type="ECO:0000256" key="5">
    <source>
        <dbReference type="ARBA" id="ARBA00022723"/>
    </source>
</evidence>
<evidence type="ECO:0000256" key="8">
    <source>
        <dbReference type="ARBA" id="ARBA00023002"/>
    </source>
</evidence>
<evidence type="ECO:0000256" key="12">
    <source>
        <dbReference type="PIRSR" id="PIRSR605708-2"/>
    </source>
</evidence>
<evidence type="ECO:0000256" key="6">
    <source>
        <dbReference type="ARBA" id="ARBA00022878"/>
    </source>
</evidence>
<dbReference type="CDD" id="cd07000">
    <property type="entry name" value="cupin_HGO_N"/>
    <property type="match status" value="1"/>
</dbReference>
<dbReference type="InterPro" id="IPR046451">
    <property type="entry name" value="HgmA_C"/>
</dbReference>
<feature type="binding site" evidence="12">
    <location>
        <position position="374"/>
    </location>
    <ligand>
        <name>Fe cation</name>
        <dbReference type="ChEBI" id="CHEBI:24875"/>
    </ligand>
</feature>
<comment type="pathway">
    <text evidence="2">Amino-acid degradation; L-phenylalanine degradation; acetoacetate and fumarate from L-phenylalanine: step 4/6.</text>
</comment>
<evidence type="ECO:0000256" key="11">
    <source>
        <dbReference type="PIRSR" id="PIRSR605708-1"/>
    </source>
</evidence>
<dbReference type="EC" id="1.13.11.5" evidence="4"/>
<proteinExistence type="inferred from homology"/>
<keyword evidence="6" id="KW-0828">Tyrosine catabolism</keyword>
<protein>
    <recommendedName>
        <fullName evidence="4">homogentisate 1,2-dioxygenase</fullName>
        <ecNumber evidence="4">1.13.11.5</ecNumber>
    </recommendedName>
</protein>
<dbReference type="GO" id="GO:0004411">
    <property type="term" value="F:homogentisate 1,2-dioxygenase activity"/>
    <property type="evidence" value="ECO:0007669"/>
    <property type="project" value="UniProtKB-EC"/>
</dbReference>
<dbReference type="InterPro" id="IPR046452">
    <property type="entry name" value="HgmA_N"/>
</dbReference>
<feature type="active site" description="Proton acceptor" evidence="11">
    <location>
        <position position="295"/>
    </location>
</feature>
<evidence type="ECO:0000256" key="1">
    <source>
        <dbReference type="ARBA" id="ARBA00001962"/>
    </source>
</evidence>
<keyword evidence="7" id="KW-0223">Dioxygenase</keyword>
<dbReference type="GO" id="GO:0005737">
    <property type="term" value="C:cytoplasm"/>
    <property type="evidence" value="ECO:0007669"/>
    <property type="project" value="TreeGrafter"/>
</dbReference>
<dbReference type="STRING" id="133381.A0A2T9Z9H7"/>
<evidence type="ECO:0000256" key="2">
    <source>
        <dbReference type="ARBA" id="ARBA00004704"/>
    </source>
</evidence>
<comment type="caution">
    <text evidence="15">The sequence shown here is derived from an EMBL/GenBank/DDBJ whole genome shotgun (WGS) entry which is preliminary data.</text>
</comment>
<dbReference type="Pfam" id="PF04209">
    <property type="entry name" value="HgmA_C"/>
    <property type="match status" value="1"/>
</dbReference>
<dbReference type="OrthoDB" id="1689029at2759"/>
<feature type="binding site" evidence="12">
    <location>
        <position position="344"/>
    </location>
    <ligand>
        <name>Fe cation</name>
        <dbReference type="ChEBI" id="CHEBI:24875"/>
    </ligand>
</feature>
<evidence type="ECO:0000256" key="9">
    <source>
        <dbReference type="ARBA" id="ARBA00023004"/>
    </source>
</evidence>
<evidence type="ECO:0000259" key="13">
    <source>
        <dbReference type="Pfam" id="PF04209"/>
    </source>
</evidence>
<dbReference type="GO" id="GO:0046872">
    <property type="term" value="F:metal ion binding"/>
    <property type="evidence" value="ECO:0007669"/>
    <property type="project" value="UniProtKB-KW"/>
</dbReference>
<dbReference type="SUPFAM" id="SSF51182">
    <property type="entry name" value="RmlC-like cupins"/>
    <property type="match status" value="1"/>
</dbReference>
<keyword evidence="10" id="KW-0585">Phenylalanine catabolism</keyword>
<comment type="cofactor">
    <cofactor evidence="1 12">
        <name>Fe cation</name>
        <dbReference type="ChEBI" id="CHEBI:24875"/>
    </cofactor>
</comment>
<keyword evidence="5 12" id="KW-0479">Metal-binding</keyword>
<dbReference type="Proteomes" id="UP000245609">
    <property type="component" value="Unassembled WGS sequence"/>
</dbReference>
<dbReference type="InterPro" id="IPR005708">
    <property type="entry name" value="Homogentis_dOase"/>
</dbReference>
<evidence type="ECO:0000313" key="16">
    <source>
        <dbReference type="Proteomes" id="UP000245609"/>
    </source>
</evidence>
<sequence length="448" mass="50860">MKDYEYQAGFGNEFQSEALPGALPEVQNTPQHPPYGLYSEQLNGSSFTAPRSHNLRTWLYKIHPATMQGPSVPYTKNLRLVSNFLDEANVQISASQLRWMPFDIPKSKGVDFVDGLTTICGTGEPTLASGLAIHVYTSTSNMDNRAFVNSDGDFLIVPQLGILDIQTEFGKLLVQPNEFCVIPRGIHFKVNFVETLEHQYRGYILEVFGRHFELPDLGPIGANGLANRRDFLYPVACYEHIENVEYKIIQKFQGVLFETTKKHSPFDVVSWHGNYLPFKYDFSKFCPVNSVLFDHIDPSIFTVLTCKSETPGTAIADFVIFPPRYSTQENTFRLPYFHRNCMSEFMGLIFGEYEGKKNAFLPGGASLHQIMVPHGPDAQATAQELKRKDSNVKIAQSAMAFMFESMFMLKPTKWAMSLSDKLEKDYYKVWENIEILFDPSNRNAIPKS</sequence>
<evidence type="ECO:0000256" key="3">
    <source>
        <dbReference type="ARBA" id="ARBA00007757"/>
    </source>
</evidence>
<dbReference type="PANTHER" id="PTHR11056">
    <property type="entry name" value="HOMOGENTISATE 1,2-DIOXYGENASE"/>
    <property type="match status" value="1"/>
</dbReference>
<dbReference type="PANTHER" id="PTHR11056:SF0">
    <property type="entry name" value="HOMOGENTISATE 1,2-DIOXYGENASE"/>
    <property type="match status" value="1"/>
</dbReference>
<dbReference type="GO" id="GO:0006559">
    <property type="term" value="P:L-phenylalanine catabolic process"/>
    <property type="evidence" value="ECO:0007669"/>
    <property type="project" value="UniProtKB-UniPathway"/>
</dbReference>
<comment type="similarity">
    <text evidence="3">Belongs to the homogentisate dioxygenase family.</text>
</comment>
<name>A0A2T9Z9H7_9FUNG</name>
<dbReference type="Pfam" id="PF20510">
    <property type="entry name" value="HgmA_N"/>
    <property type="match status" value="1"/>
</dbReference>
<evidence type="ECO:0000256" key="4">
    <source>
        <dbReference type="ARBA" id="ARBA00013127"/>
    </source>
</evidence>
<reference evidence="15 16" key="1">
    <citation type="journal article" date="2018" name="MBio">
        <title>Comparative Genomics Reveals the Core Gene Toolbox for the Fungus-Insect Symbiosis.</title>
        <authorList>
            <person name="Wang Y."/>
            <person name="Stata M."/>
            <person name="Wang W."/>
            <person name="Stajich J.E."/>
            <person name="White M.M."/>
            <person name="Moncalvo J.M."/>
        </authorList>
    </citation>
    <scope>NUCLEOTIDE SEQUENCE [LARGE SCALE GENOMIC DNA]</scope>
    <source>
        <strain evidence="15 16">SC-DP-2</strain>
    </source>
</reference>
<dbReference type="GO" id="GO:0006572">
    <property type="term" value="P:L-tyrosine catabolic process"/>
    <property type="evidence" value="ECO:0007669"/>
    <property type="project" value="UniProtKB-KW"/>
</dbReference>
<feature type="binding site" evidence="12">
    <location>
        <position position="374"/>
    </location>
    <ligand>
        <name>homogentisate</name>
        <dbReference type="ChEBI" id="CHEBI:16169"/>
    </ligand>
</feature>
<dbReference type="NCBIfam" id="TIGR01015">
    <property type="entry name" value="hmgA"/>
    <property type="match status" value="1"/>
</dbReference>
<dbReference type="EMBL" id="MBFS01001248">
    <property type="protein sequence ID" value="PVV01251.1"/>
    <property type="molecule type" value="Genomic_DNA"/>
</dbReference>
<dbReference type="UniPathway" id="UPA00139">
    <property type="reaction ID" value="UER00339"/>
</dbReference>
<organism evidence="15 16">
    <name type="scientific">Smittium megazygosporum</name>
    <dbReference type="NCBI Taxonomy" id="133381"/>
    <lineage>
        <taxon>Eukaryota</taxon>
        <taxon>Fungi</taxon>
        <taxon>Fungi incertae sedis</taxon>
        <taxon>Zoopagomycota</taxon>
        <taxon>Kickxellomycotina</taxon>
        <taxon>Harpellomycetes</taxon>
        <taxon>Harpellales</taxon>
        <taxon>Legeriomycetaceae</taxon>
        <taxon>Smittium</taxon>
    </lineage>
</organism>
<evidence type="ECO:0000256" key="7">
    <source>
        <dbReference type="ARBA" id="ARBA00022964"/>
    </source>
</evidence>
<dbReference type="InterPro" id="IPR014710">
    <property type="entry name" value="RmlC-like_jellyroll"/>
</dbReference>
<keyword evidence="16" id="KW-1185">Reference proteome</keyword>
<dbReference type="Gene3D" id="2.60.120.10">
    <property type="entry name" value="Jelly Rolls"/>
    <property type="match status" value="1"/>
</dbReference>
<keyword evidence="9 12" id="KW-0408">Iron</keyword>
<gene>
    <name evidence="15" type="ORF">BB560_004340</name>
</gene>
<keyword evidence="8" id="KW-0560">Oxidoreductase</keyword>
<dbReference type="AlphaFoldDB" id="A0A2T9Z9H7"/>
<feature type="binding site" evidence="12">
    <location>
        <position position="338"/>
    </location>
    <ligand>
        <name>Fe cation</name>
        <dbReference type="ChEBI" id="CHEBI:24875"/>
    </ligand>
</feature>
<dbReference type="FunFam" id="2.60.120.10:FF:000034">
    <property type="entry name" value="Homogentisate 1,2-dioxygenase"/>
    <property type="match status" value="1"/>
</dbReference>
<feature type="domain" description="Homogentisate 1,2-dioxygenase N-terminal" evidence="14">
    <location>
        <begin position="5"/>
        <end position="281"/>
    </location>
</feature>
<dbReference type="InterPro" id="IPR011051">
    <property type="entry name" value="RmlC_Cupin_sf"/>
</dbReference>
<evidence type="ECO:0000313" key="15">
    <source>
        <dbReference type="EMBL" id="PVV01251.1"/>
    </source>
</evidence>
<accession>A0A2T9Z9H7</accession>
<feature type="binding site" evidence="12">
    <location>
        <position position="353"/>
    </location>
    <ligand>
        <name>homogentisate</name>
        <dbReference type="ChEBI" id="CHEBI:16169"/>
    </ligand>
</feature>
<evidence type="ECO:0000256" key="10">
    <source>
        <dbReference type="ARBA" id="ARBA00023232"/>
    </source>
</evidence>
<feature type="domain" description="Homogentisate 1,2-dioxygenase C-terminal" evidence="13">
    <location>
        <begin position="283"/>
        <end position="434"/>
    </location>
</feature>
<evidence type="ECO:0000259" key="14">
    <source>
        <dbReference type="Pfam" id="PF20510"/>
    </source>
</evidence>